<keyword evidence="4 10" id="KW-1003">Cell membrane</keyword>
<evidence type="ECO:0000256" key="8">
    <source>
        <dbReference type="ARBA" id="ARBA00023136"/>
    </source>
</evidence>
<keyword evidence="3 9" id="KW-0813">Transport</keyword>
<dbReference type="AlphaFoldDB" id="B8CYJ8"/>
<sequence length="436" mass="49247">MQLQAGHKMEKRSNHRYIAAISSAIYMGTGQLFNRQWVKGFLLVLFNTFVLFEALPVLLAGIRGLITLGETPMEDHSLFLIVNGIISILLLIVVIGIYIFNIRDAYKNGERIDEGKSPRGIMVSLKNLMVNSYAYLVLSPGALAICAVIFLPLVYTVILGFTNYDLYHSPPGKLIDWVGFRNFTKLMRGGMWASTFWKIFGWTVVWSLLGTLTQYLLGGFTAILLNNPKLKFKKILRTLLIIPWAVPGFVSVLIWRGMLNTNFGVINKILTGWFNVSQVPWLHNPLWAKVAVLMVNLWLGFPYAMIVVTGILQSIDKNLYEAATVDGASSWQRFKFITMPLVLFSMAPLMIMTFAYNFNNFTLIFLLNGGGPARVDYAGGGGATDILISWVYKLTFNRLKYNYAAAISLIIFIIVAGFAIYNFRRTRSYQEEEMLQ</sequence>
<comment type="similarity">
    <text evidence="2 10">Belongs to the binding-protein-dependent transport system permease family. MalFG subfamily.</text>
</comment>
<organism evidence="12 13">
    <name type="scientific">Halothermothrix orenii (strain H 168 / OCM 544 / DSM 9562)</name>
    <dbReference type="NCBI Taxonomy" id="373903"/>
    <lineage>
        <taxon>Bacteria</taxon>
        <taxon>Bacillati</taxon>
        <taxon>Bacillota</taxon>
        <taxon>Clostridia</taxon>
        <taxon>Halanaerobiales</taxon>
        <taxon>Halothermotrichaceae</taxon>
        <taxon>Halothermothrix</taxon>
    </lineage>
</organism>
<evidence type="ECO:0000313" key="12">
    <source>
        <dbReference type="EMBL" id="ACL70367.1"/>
    </source>
</evidence>
<evidence type="ECO:0000256" key="10">
    <source>
        <dbReference type="RuleBase" id="RU367050"/>
    </source>
</evidence>
<accession>B8CYJ8</accession>
<proteinExistence type="inferred from homology"/>
<keyword evidence="6 9" id="KW-0812">Transmembrane</keyword>
<dbReference type="SUPFAM" id="SSF161098">
    <property type="entry name" value="MetI-like"/>
    <property type="match status" value="1"/>
</dbReference>
<keyword evidence="13" id="KW-1185">Reference proteome</keyword>
<feature type="transmembrane region" description="Helical" evidence="9">
    <location>
        <begin position="133"/>
        <end position="161"/>
    </location>
</feature>
<dbReference type="GO" id="GO:0015423">
    <property type="term" value="F:ABC-type maltose transporter activity"/>
    <property type="evidence" value="ECO:0007669"/>
    <property type="project" value="TreeGrafter"/>
</dbReference>
<evidence type="ECO:0000256" key="7">
    <source>
        <dbReference type="ARBA" id="ARBA00022989"/>
    </source>
</evidence>
<feature type="domain" description="ABC transmembrane type-1" evidence="11">
    <location>
        <begin position="200"/>
        <end position="422"/>
    </location>
</feature>
<evidence type="ECO:0000256" key="2">
    <source>
        <dbReference type="ARBA" id="ARBA00009047"/>
    </source>
</evidence>
<feature type="transmembrane region" description="Helical" evidence="9">
    <location>
        <begin position="401"/>
        <end position="421"/>
    </location>
</feature>
<dbReference type="Gene3D" id="1.10.3720.10">
    <property type="entry name" value="MetI-like"/>
    <property type="match status" value="1"/>
</dbReference>
<comment type="function">
    <text evidence="10">Part of the ABC transporter complex MalEFGK involved in maltose/maltodextrin import. Probably responsible for the translocation of the substrate across the membrane.</text>
</comment>
<dbReference type="PANTHER" id="PTHR47314">
    <property type="entry name" value="MALTOSE/MALTODEXTRIN TRANSPORT SYSTEM PERMEASE PROTEIN MALF"/>
    <property type="match status" value="1"/>
</dbReference>
<dbReference type="PANTHER" id="PTHR47314:SF1">
    <property type="entry name" value="MALTOSE_MALTODEXTRIN TRANSPORT SYSTEM PERMEASE PROTEIN MALF"/>
    <property type="match status" value="1"/>
</dbReference>
<evidence type="ECO:0000256" key="5">
    <source>
        <dbReference type="ARBA" id="ARBA00022597"/>
    </source>
</evidence>
<dbReference type="eggNOG" id="COG1175">
    <property type="taxonomic scope" value="Bacteria"/>
</dbReference>
<dbReference type="KEGG" id="hor:Hore_16180"/>
<comment type="subcellular location">
    <subcellularLocation>
        <location evidence="1 9">Cell membrane</location>
        <topology evidence="1 9">Multi-pass membrane protein</topology>
    </subcellularLocation>
</comment>
<evidence type="ECO:0000256" key="1">
    <source>
        <dbReference type="ARBA" id="ARBA00004651"/>
    </source>
</evidence>
<dbReference type="PROSITE" id="PS50928">
    <property type="entry name" value="ABC_TM1"/>
    <property type="match status" value="1"/>
</dbReference>
<evidence type="ECO:0000313" key="13">
    <source>
        <dbReference type="Proteomes" id="UP000000719"/>
    </source>
</evidence>
<gene>
    <name evidence="12" type="ordered locus">Hore_16180</name>
</gene>
<dbReference type="GO" id="GO:1990060">
    <property type="term" value="C:maltose transport complex"/>
    <property type="evidence" value="ECO:0007669"/>
    <property type="project" value="TreeGrafter"/>
</dbReference>
<dbReference type="STRING" id="373903.Hore_16180"/>
<dbReference type="GO" id="GO:0042956">
    <property type="term" value="P:maltodextrin transmembrane transport"/>
    <property type="evidence" value="ECO:0007669"/>
    <property type="project" value="TreeGrafter"/>
</dbReference>
<keyword evidence="7 9" id="KW-1133">Transmembrane helix</keyword>
<feature type="transmembrane region" description="Helical" evidence="9">
    <location>
        <begin position="41"/>
        <end position="66"/>
    </location>
</feature>
<dbReference type="Proteomes" id="UP000000719">
    <property type="component" value="Chromosome"/>
</dbReference>
<reference evidence="12 13" key="1">
    <citation type="journal article" date="2009" name="PLoS ONE">
        <title>Genome analysis of the anaerobic thermohalophilic bacterium Halothermothrix orenii.</title>
        <authorList>
            <person name="Mavromatis K."/>
            <person name="Ivanova N."/>
            <person name="Anderson I."/>
            <person name="Lykidis A."/>
            <person name="Hooper S.D."/>
            <person name="Sun H."/>
            <person name="Kunin V."/>
            <person name="Lapidus A."/>
            <person name="Hugenholtz P."/>
            <person name="Patel B."/>
            <person name="Kyrpides N.C."/>
        </authorList>
    </citation>
    <scope>NUCLEOTIDE SEQUENCE [LARGE SCALE GENOMIC DNA]</scope>
    <source>
        <strain evidence="13">H 168 / OCM 544 / DSM 9562</strain>
    </source>
</reference>
<dbReference type="Pfam" id="PF00528">
    <property type="entry name" value="BPD_transp_1"/>
    <property type="match status" value="1"/>
</dbReference>
<feature type="transmembrane region" description="Helical" evidence="9">
    <location>
        <begin position="78"/>
        <end position="101"/>
    </location>
</feature>
<feature type="transmembrane region" description="Helical" evidence="9">
    <location>
        <begin position="290"/>
        <end position="315"/>
    </location>
</feature>
<evidence type="ECO:0000259" key="11">
    <source>
        <dbReference type="PROSITE" id="PS50928"/>
    </source>
</evidence>
<dbReference type="InterPro" id="IPR000515">
    <property type="entry name" value="MetI-like"/>
</dbReference>
<evidence type="ECO:0000256" key="9">
    <source>
        <dbReference type="RuleBase" id="RU363032"/>
    </source>
</evidence>
<keyword evidence="5 10" id="KW-0762">Sugar transport</keyword>
<dbReference type="SUPFAM" id="SSF160964">
    <property type="entry name" value="MalF N-terminal region-like"/>
    <property type="match status" value="1"/>
</dbReference>
<dbReference type="InterPro" id="IPR035906">
    <property type="entry name" value="MetI-like_sf"/>
</dbReference>
<dbReference type="CDD" id="cd06261">
    <property type="entry name" value="TM_PBP2"/>
    <property type="match status" value="1"/>
</dbReference>
<feature type="transmembrane region" description="Helical" evidence="9">
    <location>
        <begin position="235"/>
        <end position="255"/>
    </location>
</feature>
<keyword evidence="8 9" id="KW-0472">Membrane</keyword>
<evidence type="ECO:0000256" key="6">
    <source>
        <dbReference type="ARBA" id="ARBA00022692"/>
    </source>
</evidence>
<dbReference type="EMBL" id="CP001098">
    <property type="protein sequence ID" value="ACL70367.1"/>
    <property type="molecule type" value="Genomic_DNA"/>
</dbReference>
<feature type="transmembrane region" description="Helical" evidence="9">
    <location>
        <begin position="199"/>
        <end position="223"/>
    </location>
</feature>
<dbReference type="HOGENOM" id="CLU_016047_0_3_9"/>
<name>B8CYJ8_HALOH</name>
<protein>
    <recommendedName>
        <fullName evidence="10">Maltose/maltodextrin transport system permease protein</fullName>
    </recommendedName>
</protein>
<evidence type="ECO:0000256" key="4">
    <source>
        <dbReference type="ARBA" id="ARBA00022475"/>
    </source>
</evidence>
<evidence type="ECO:0000256" key="3">
    <source>
        <dbReference type="ARBA" id="ARBA00022448"/>
    </source>
</evidence>
<feature type="transmembrane region" description="Helical" evidence="9">
    <location>
        <begin position="336"/>
        <end position="358"/>
    </location>
</feature>